<dbReference type="OrthoDB" id="117872at2"/>
<reference evidence="2 3" key="1">
    <citation type="submission" date="2017-12" db="EMBL/GenBank/DDBJ databases">
        <authorList>
            <person name="Hurst M.R.H."/>
        </authorList>
    </citation>
    <scope>NUCLEOTIDE SEQUENCE [LARGE SCALE GENOMIC DNA]</scope>
    <source>
        <strain evidence="2 3">BM15</strain>
    </source>
</reference>
<accession>A0A2K9F5Q9</accession>
<name>A0A2K9F5Q9_9RHOB</name>
<dbReference type="Gene3D" id="3.10.450.50">
    <property type="match status" value="1"/>
</dbReference>
<keyword evidence="3" id="KW-1185">Reference proteome</keyword>
<evidence type="ECO:0000259" key="1">
    <source>
        <dbReference type="Pfam" id="PF12680"/>
    </source>
</evidence>
<organism evidence="2 3">
    <name type="scientific">Paracoccus tegillarcae</name>
    <dbReference type="NCBI Taxonomy" id="1529068"/>
    <lineage>
        <taxon>Bacteria</taxon>
        <taxon>Pseudomonadati</taxon>
        <taxon>Pseudomonadota</taxon>
        <taxon>Alphaproteobacteria</taxon>
        <taxon>Rhodobacterales</taxon>
        <taxon>Paracoccaceae</taxon>
        <taxon>Paracoccus</taxon>
    </lineage>
</organism>
<proteinExistence type="predicted"/>
<dbReference type="Proteomes" id="UP000233742">
    <property type="component" value="Chromosome"/>
</dbReference>
<sequence length="134" mass="15172">MSPEARLVRDFWQAMNANDWAGVAERYLAHDFTGLWPQSAEIIDGRDQFVAVNGAFPGQGGWQFEVITLLSEGEQVVSDTRVTQLDLQIVARVITFHRIRNGLIAQQTEFWPDPYPVPEWRSGLLATDPQAARF</sequence>
<dbReference type="SUPFAM" id="SSF54427">
    <property type="entry name" value="NTF2-like"/>
    <property type="match status" value="1"/>
</dbReference>
<dbReference type="InterPro" id="IPR037401">
    <property type="entry name" value="SnoaL-like"/>
</dbReference>
<gene>
    <name evidence="2" type="ORF">CUV01_15045</name>
</gene>
<dbReference type="Pfam" id="PF12680">
    <property type="entry name" value="SnoaL_2"/>
    <property type="match status" value="1"/>
</dbReference>
<dbReference type="KEGG" id="paro:CUV01_15045"/>
<dbReference type="AlphaFoldDB" id="A0A2K9F5Q9"/>
<dbReference type="InterPro" id="IPR032710">
    <property type="entry name" value="NTF2-like_dom_sf"/>
</dbReference>
<evidence type="ECO:0000313" key="3">
    <source>
        <dbReference type="Proteomes" id="UP000233742"/>
    </source>
</evidence>
<dbReference type="EMBL" id="CP025408">
    <property type="protein sequence ID" value="AUH34521.1"/>
    <property type="molecule type" value="Genomic_DNA"/>
</dbReference>
<evidence type="ECO:0000313" key="2">
    <source>
        <dbReference type="EMBL" id="AUH34521.1"/>
    </source>
</evidence>
<feature type="domain" description="SnoaL-like" evidence="1">
    <location>
        <begin position="8"/>
        <end position="106"/>
    </location>
</feature>
<dbReference type="RefSeq" id="WP_101461183.1">
    <property type="nucleotide sequence ID" value="NZ_CP025408.1"/>
</dbReference>
<protein>
    <submittedName>
        <fullName evidence="2">Polyketide cyclase</fullName>
    </submittedName>
</protein>